<dbReference type="InterPro" id="IPR013216">
    <property type="entry name" value="Methyltransf_11"/>
</dbReference>
<dbReference type="GO" id="GO:0032259">
    <property type="term" value="P:methylation"/>
    <property type="evidence" value="ECO:0007669"/>
    <property type="project" value="UniProtKB-KW"/>
</dbReference>
<dbReference type="Pfam" id="PF08241">
    <property type="entry name" value="Methyltransf_11"/>
    <property type="match status" value="1"/>
</dbReference>
<keyword evidence="3" id="KW-0808">Transferase</keyword>
<reference evidence="5" key="2">
    <citation type="journal article" date="2021" name="PeerJ">
        <title>Extensive microbial diversity within the chicken gut microbiome revealed by metagenomics and culture.</title>
        <authorList>
            <person name="Gilroy R."/>
            <person name="Ravi A."/>
            <person name="Getino M."/>
            <person name="Pursley I."/>
            <person name="Horton D.L."/>
            <person name="Alikhan N.F."/>
            <person name="Baker D."/>
            <person name="Gharbi K."/>
            <person name="Hall N."/>
            <person name="Watson M."/>
            <person name="Adriaenssens E.M."/>
            <person name="Foster-Nyarko E."/>
            <person name="Jarju S."/>
            <person name="Secka A."/>
            <person name="Antonio M."/>
            <person name="Oren A."/>
            <person name="Chaudhuri R.R."/>
            <person name="La Ragione R."/>
            <person name="Hildebrand F."/>
            <person name="Pallen M.J."/>
        </authorList>
    </citation>
    <scope>NUCLEOTIDE SEQUENCE</scope>
    <source>
        <strain evidence="5">ChiSxjej2B14-8506</strain>
    </source>
</reference>
<evidence type="ECO:0000256" key="2">
    <source>
        <dbReference type="ARBA" id="ARBA00022603"/>
    </source>
</evidence>
<evidence type="ECO:0000256" key="1">
    <source>
        <dbReference type="ARBA" id="ARBA00008361"/>
    </source>
</evidence>
<dbReference type="AlphaFoldDB" id="A0A9D1S3E3"/>
<sequence length="261" mass="29243">MAVIPGLSWTFDTRAVEYDRWRPTYVAALYRDIFDYMPLGVDSSALEIGIGTGQATRPILDTGCRVTAVEPGEHLAAVARHNFSGYPRFDVIVGKFEDCELPECAFDLAYSASAFHWVPEQAGYEKVFRSLKPGGAFARFANHPHPAHEDSALNDDIQRAYARYMPGNRPSPEYTAQAAQARAQIAAKYGFCDIEYRLYHRRRVFSAREYVALLGTYSDHIVLPEPSRAQFVAEIEAAINRHGGYFALDDTIELGLARKPK</sequence>
<proteinExistence type="inferred from homology"/>
<organism evidence="5 6">
    <name type="scientific">Candidatus Fimadaptatus faecigallinarum</name>
    <dbReference type="NCBI Taxonomy" id="2840814"/>
    <lineage>
        <taxon>Bacteria</taxon>
        <taxon>Bacillati</taxon>
        <taxon>Bacillota</taxon>
        <taxon>Clostridia</taxon>
        <taxon>Eubacteriales</taxon>
        <taxon>Candidatus Fimadaptatus</taxon>
    </lineage>
</organism>
<reference evidence="5" key="1">
    <citation type="submission" date="2020-10" db="EMBL/GenBank/DDBJ databases">
        <authorList>
            <person name="Gilroy R."/>
        </authorList>
    </citation>
    <scope>NUCLEOTIDE SEQUENCE</scope>
    <source>
        <strain evidence="5">ChiSxjej2B14-8506</strain>
    </source>
</reference>
<name>A0A9D1S3E3_9FIRM</name>
<evidence type="ECO:0000259" key="4">
    <source>
        <dbReference type="Pfam" id="PF08241"/>
    </source>
</evidence>
<evidence type="ECO:0000256" key="3">
    <source>
        <dbReference type="ARBA" id="ARBA00022679"/>
    </source>
</evidence>
<evidence type="ECO:0000313" key="5">
    <source>
        <dbReference type="EMBL" id="HIU45650.1"/>
    </source>
</evidence>
<dbReference type="GO" id="GO:0008757">
    <property type="term" value="F:S-adenosylmethionine-dependent methyltransferase activity"/>
    <property type="evidence" value="ECO:0007669"/>
    <property type="project" value="InterPro"/>
</dbReference>
<dbReference type="InterPro" id="IPR051052">
    <property type="entry name" value="Diverse_substrate_MTase"/>
</dbReference>
<dbReference type="PANTHER" id="PTHR44942">
    <property type="entry name" value="METHYLTRANSF_11 DOMAIN-CONTAINING PROTEIN"/>
    <property type="match status" value="1"/>
</dbReference>
<dbReference type="EMBL" id="DVNK01000001">
    <property type="protein sequence ID" value="HIU45650.1"/>
    <property type="molecule type" value="Genomic_DNA"/>
</dbReference>
<comment type="similarity">
    <text evidence="1">Belongs to the methyltransferase superfamily.</text>
</comment>
<feature type="domain" description="Methyltransferase type 11" evidence="4">
    <location>
        <begin position="46"/>
        <end position="137"/>
    </location>
</feature>
<protein>
    <submittedName>
        <fullName evidence="5">Class I SAM-dependent methyltransferase</fullName>
    </submittedName>
</protein>
<evidence type="ECO:0000313" key="6">
    <source>
        <dbReference type="Proteomes" id="UP000824123"/>
    </source>
</evidence>
<dbReference type="Proteomes" id="UP000824123">
    <property type="component" value="Unassembled WGS sequence"/>
</dbReference>
<dbReference type="SUPFAM" id="SSF53335">
    <property type="entry name" value="S-adenosyl-L-methionine-dependent methyltransferases"/>
    <property type="match status" value="1"/>
</dbReference>
<dbReference type="PANTHER" id="PTHR44942:SF4">
    <property type="entry name" value="METHYLTRANSFERASE TYPE 11 DOMAIN-CONTAINING PROTEIN"/>
    <property type="match status" value="1"/>
</dbReference>
<dbReference type="Gene3D" id="3.40.50.150">
    <property type="entry name" value="Vaccinia Virus protein VP39"/>
    <property type="match status" value="1"/>
</dbReference>
<comment type="caution">
    <text evidence="5">The sequence shown here is derived from an EMBL/GenBank/DDBJ whole genome shotgun (WGS) entry which is preliminary data.</text>
</comment>
<accession>A0A9D1S3E3</accession>
<keyword evidence="2 5" id="KW-0489">Methyltransferase</keyword>
<dbReference type="InterPro" id="IPR029063">
    <property type="entry name" value="SAM-dependent_MTases_sf"/>
</dbReference>
<dbReference type="CDD" id="cd02440">
    <property type="entry name" value="AdoMet_MTases"/>
    <property type="match status" value="1"/>
</dbReference>
<gene>
    <name evidence="5" type="ORF">IAC59_00140</name>
</gene>